<accession>A0A7V8VEB7</accession>
<dbReference type="EMBL" id="JACEFB010000006">
    <property type="protein sequence ID" value="MBA2226485.1"/>
    <property type="molecule type" value="Genomic_DNA"/>
</dbReference>
<dbReference type="InterPro" id="IPR011447">
    <property type="entry name" value="DUF1552"/>
</dbReference>
<evidence type="ECO:0000313" key="1">
    <source>
        <dbReference type="EMBL" id="MBA2226485.1"/>
    </source>
</evidence>
<comment type="caution">
    <text evidence="1">The sequence shown here is derived from an EMBL/GenBank/DDBJ whole genome shotgun (WGS) entry which is preliminary data.</text>
</comment>
<name>A0A7V8VEB7_9BACT</name>
<reference evidence="1 2" key="1">
    <citation type="submission" date="2020-07" db="EMBL/GenBank/DDBJ databases">
        <title>Thermogemmata thermophila gen. nov., sp. nov., a novel moderate thermophilic planctomycete from a Kamchatka hot spring.</title>
        <authorList>
            <person name="Elcheninov A.G."/>
            <person name="Podosokorskaya O.A."/>
            <person name="Kovaleva O.L."/>
            <person name="Novikov A."/>
            <person name="Bonch-Osmolovskaya E.A."/>
            <person name="Toshchakov S.V."/>
            <person name="Kublanov I.V."/>
        </authorList>
    </citation>
    <scope>NUCLEOTIDE SEQUENCE [LARGE SCALE GENOMIC DNA]</scope>
    <source>
        <strain evidence="1 2">2918</strain>
    </source>
</reference>
<dbReference type="Pfam" id="PF07586">
    <property type="entry name" value="HXXSHH"/>
    <property type="match status" value="1"/>
</dbReference>
<evidence type="ECO:0000313" key="2">
    <source>
        <dbReference type="Proteomes" id="UP000542342"/>
    </source>
</evidence>
<protein>
    <submittedName>
        <fullName evidence="1">DUF1552 domain-containing protein</fullName>
    </submittedName>
</protein>
<dbReference type="AlphaFoldDB" id="A0A7V8VEB7"/>
<organism evidence="1 2">
    <name type="scientific">Thermogemmata fonticola</name>
    <dbReference type="NCBI Taxonomy" id="2755323"/>
    <lineage>
        <taxon>Bacteria</taxon>
        <taxon>Pseudomonadati</taxon>
        <taxon>Planctomycetota</taxon>
        <taxon>Planctomycetia</taxon>
        <taxon>Gemmatales</taxon>
        <taxon>Gemmataceae</taxon>
        <taxon>Thermogemmata</taxon>
    </lineage>
</organism>
<proteinExistence type="predicted"/>
<keyword evidence="2" id="KW-1185">Reference proteome</keyword>
<gene>
    <name evidence="1" type="ORF">H0921_09970</name>
</gene>
<dbReference type="Proteomes" id="UP000542342">
    <property type="component" value="Unassembled WGS sequence"/>
</dbReference>
<dbReference type="RefSeq" id="WP_194537924.1">
    <property type="nucleotide sequence ID" value="NZ_JACEFB010000006.1"/>
</dbReference>
<sequence>MAILHQSRREFLRDLGLSSAALPFILNLPALGFANQTQRKQRIVFMFSPNGVVPWNFWPDAEGPLTELKESLKPLEPFKERTLILHGLADRIRGDGDGHMRGIGCLLTGIELFPGNIQGGSDTPAGWSKGISIDQEIKNFLQKNPATRTRFGSLEFGVMVPERADTWTRWVYAGPNKPIAPIDDPQQMFNKLYGRAKDHALASSLLDDLQTDLNKLRSVLPAEDRRLLDEHATFVREMEKELQVTKQELQHPVPQLEPGLRRDNDLMPKISKQQIDLLVAAFQADFARVATIQYTNSVGMARMKWLGITEGHHTLSHEPDSNKKAQQELTAINKWFCEQLAYLARRLAETPEPGGSGSLLDNTLLIWTNELGKGNSHTLDNIPFVLVGNGLGFRMGQCIKYKREPHNRLLLTLAHAFGHHIKTFGNPTFCGSGPLVLT</sequence>